<dbReference type="RefSeq" id="WP_194182354.1">
    <property type="nucleotide sequence ID" value="NZ_JADGIK010000003.1"/>
</dbReference>
<evidence type="ECO:0000313" key="2">
    <source>
        <dbReference type="EMBL" id="MBF0596818.1"/>
    </source>
</evidence>
<evidence type="ECO:0000313" key="3">
    <source>
        <dbReference type="Proteomes" id="UP000608754"/>
    </source>
</evidence>
<protein>
    <submittedName>
        <fullName evidence="2">Uncharacterized protein</fullName>
    </submittedName>
</protein>
<keyword evidence="3" id="KW-1185">Reference proteome</keyword>
<evidence type="ECO:0000256" key="1">
    <source>
        <dbReference type="SAM" id="Phobius"/>
    </source>
</evidence>
<keyword evidence="1" id="KW-0812">Transmembrane</keyword>
<dbReference type="Proteomes" id="UP000608754">
    <property type="component" value="Unassembled WGS sequence"/>
</dbReference>
<comment type="caution">
    <text evidence="2">The sequence shown here is derived from an EMBL/GenBank/DDBJ whole genome shotgun (WGS) entry which is preliminary data.</text>
</comment>
<gene>
    <name evidence="2" type="ORF">IM532_05040</name>
</gene>
<name>A0A8J7FR13_9FLAO</name>
<accession>A0A8J7FR13</accession>
<proteinExistence type="predicted"/>
<keyword evidence="1" id="KW-1133">Transmembrane helix</keyword>
<sequence>MMLLSLNPIPQDDHLKIAAFGGTMSGFMASIQWQNIVSTVVLTVIGALVSFGMSLFLQRYVHFKS</sequence>
<feature type="transmembrane region" description="Helical" evidence="1">
    <location>
        <begin position="36"/>
        <end position="57"/>
    </location>
</feature>
<dbReference type="AlphaFoldDB" id="A0A8J7FR13"/>
<organism evidence="2 3">
    <name type="scientific">Faecalibacter rhinopitheci</name>
    <dbReference type="NCBI Taxonomy" id="2779678"/>
    <lineage>
        <taxon>Bacteria</taxon>
        <taxon>Pseudomonadati</taxon>
        <taxon>Bacteroidota</taxon>
        <taxon>Flavobacteriia</taxon>
        <taxon>Flavobacteriales</taxon>
        <taxon>Weeksellaceae</taxon>
        <taxon>Faecalibacter</taxon>
    </lineage>
</organism>
<reference evidence="2" key="1">
    <citation type="submission" date="2020-10" db="EMBL/GenBank/DDBJ databases">
        <authorList>
            <person name="Lu T."/>
            <person name="Wang Q."/>
            <person name="Han X."/>
        </authorList>
    </citation>
    <scope>NUCLEOTIDE SEQUENCE</scope>
    <source>
        <strain evidence="2">WQ 117</strain>
    </source>
</reference>
<dbReference type="EMBL" id="JADGIK010000003">
    <property type="protein sequence ID" value="MBF0596818.1"/>
    <property type="molecule type" value="Genomic_DNA"/>
</dbReference>
<keyword evidence="1" id="KW-0472">Membrane</keyword>